<dbReference type="CDD" id="cd05374">
    <property type="entry name" value="17beta-HSD-like_SDR_c"/>
    <property type="match status" value="1"/>
</dbReference>
<evidence type="ECO:0000313" key="4">
    <source>
        <dbReference type="Proteomes" id="UP000717364"/>
    </source>
</evidence>
<keyword evidence="4" id="KW-1185">Reference proteome</keyword>
<dbReference type="Pfam" id="PF00106">
    <property type="entry name" value="adh_short"/>
    <property type="match status" value="1"/>
</dbReference>
<dbReference type="PRINTS" id="PR00081">
    <property type="entry name" value="GDHRDH"/>
</dbReference>
<reference evidence="3" key="1">
    <citation type="submission" date="2020-11" db="EMBL/GenBank/DDBJ databases">
        <authorList>
            <person name="Konstantinou D."/>
            <person name="Gkelis S."/>
            <person name="Popin R."/>
            <person name="Fewer D."/>
            <person name="Sivonen K."/>
        </authorList>
    </citation>
    <scope>NUCLEOTIDE SEQUENCE</scope>
    <source>
        <strain evidence="3">TAU-MAC 1115</strain>
    </source>
</reference>
<comment type="similarity">
    <text evidence="1">Belongs to the short-chain dehydrogenases/reductases (SDR) family.</text>
</comment>
<dbReference type="AlphaFoldDB" id="A0A947DG44"/>
<evidence type="ECO:0000256" key="2">
    <source>
        <dbReference type="ARBA" id="ARBA00023002"/>
    </source>
</evidence>
<accession>A0A947DG44</accession>
<dbReference type="SUPFAM" id="SSF51735">
    <property type="entry name" value="NAD(P)-binding Rossmann-fold domains"/>
    <property type="match status" value="1"/>
</dbReference>
<dbReference type="InterPro" id="IPR051911">
    <property type="entry name" value="SDR_oxidoreductase"/>
</dbReference>
<dbReference type="InterPro" id="IPR020904">
    <property type="entry name" value="Sc_DH/Rdtase_CS"/>
</dbReference>
<dbReference type="RefSeq" id="WP_215609012.1">
    <property type="nucleotide sequence ID" value="NZ_JADOES010000018.1"/>
</dbReference>
<keyword evidence="2" id="KW-0560">Oxidoreductase</keyword>
<proteinExistence type="inferred from homology"/>
<dbReference type="EMBL" id="JADOES010000018">
    <property type="protein sequence ID" value="MBT9315948.1"/>
    <property type="molecule type" value="Genomic_DNA"/>
</dbReference>
<dbReference type="GO" id="GO:0016491">
    <property type="term" value="F:oxidoreductase activity"/>
    <property type="evidence" value="ECO:0007669"/>
    <property type="project" value="UniProtKB-KW"/>
</dbReference>
<dbReference type="InterPro" id="IPR002347">
    <property type="entry name" value="SDR_fam"/>
</dbReference>
<dbReference type="Gene3D" id="3.40.50.720">
    <property type="entry name" value="NAD(P)-binding Rossmann-like Domain"/>
    <property type="match status" value="1"/>
</dbReference>
<dbReference type="PANTHER" id="PTHR43976:SF16">
    <property type="entry name" value="SHORT-CHAIN DEHYDROGENASE_REDUCTASE FAMILY PROTEIN"/>
    <property type="match status" value="1"/>
</dbReference>
<sequence>MSINSKVVLIVGASSGFGKATAERLLELDCIVYATSRSVEKMQELLIKGAHLLGMDVTDDASIIAGVEQILAEQERIDVVFVNAGYGAYGTIESIATEEIQKQYDVNVFGVARVLKAVLPTLRQQKSGRIIFTASLASHLSIACTGWYASTKHALVGIAKALRQEVRDMGIEVIIIEPGVVKTEFAGVAFGLLDRVDHPADYLPLVDGFRRSMARSYDQAPGVDSTVKAMVAAAMVKCPKTVYCTTVDAKILKFLQRLLSDLIVDWLVLSWFKQSSRKR</sequence>
<evidence type="ECO:0000313" key="3">
    <source>
        <dbReference type="EMBL" id="MBT9315948.1"/>
    </source>
</evidence>
<comment type="caution">
    <text evidence="3">The sequence shown here is derived from an EMBL/GenBank/DDBJ whole genome shotgun (WGS) entry which is preliminary data.</text>
</comment>
<name>A0A947DG44_9CYAN</name>
<evidence type="ECO:0000256" key="1">
    <source>
        <dbReference type="ARBA" id="ARBA00006484"/>
    </source>
</evidence>
<reference evidence="3" key="2">
    <citation type="journal article" date="2021" name="Mar. Drugs">
        <title>Genome Reduction and Secondary Metabolism of the Marine Sponge-Associated Cyanobacterium Leptothoe.</title>
        <authorList>
            <person name="Konstantinou D."/>
            <person name="Popin R.V."/>
            <person name="Fewer D.P."/>
            <person name="Sivonen K."/>
            <person name="Gkelis S."/>
        </authorList>
    </citation>
    <scope>NUCLEOTIDE SEQUENCE</scope>
    <source>
        <strain evidence="3">TAU-MAC 1115</strain>
    </source>
</reference>
<gene>
    <name evidence="3" type="ORF">IXB50_10995</name>
</gene>
<dbReference type="PANTHER" id="PTHR43976">
    <property type="entry name" value="SHORT CHAIN DEHYDROGENASE"/>
    <property type="match status" value="1"/>
</dbReference>
<dbReference type="InterPro" id="IPR036291">
    <property type="entry name" value="NAD(P)-bd_dom_sf"/>
</dbReference>
<protein>
    <submittedName>
        <fullName evidence="3">SDR family NAD(P)-dependent oxidoreductase</fullName>
    </submittedName>
</protein>
<dbReference type="PROSITE" id="PS00061">
    <property type="entry name" value="ADH_SHORT"/>
    <property type="match status" value="1"/>
</dbReference>
<dbReference type="Proteomes" id="UP000717364">
    <property type="component" value="Unassembled WGS sequence"/>
</dbReference>
<organism evidence="3 4">
    <name type="scientific">Leptothoe spongobia TAU-MAC 1115</name>
    <dbReference type="NCBI Taxonomy" id="1967444"/>
    <lineage>
        <taxon>Bacteria</taxon>
        <taxon>Bacillati</taxon>
        <taxon>Cyanobacteriota</taxon>
        <taxon>Cyanophyceae</taxon>
        <taxon>Nodosilineales</taxon>
        <taxon>Cymatolegaceae</taxon>
        <taxon>Leptothoe</taxon>
        <taxon>Leptothoe spongobia</taxon>
    </lineage>
</organism>